<reference evidence="2 3" key="1">
    <citation type="submission" date="2020-04" db="EMBL/GenBank/DDBJ databases">
        <title>Flammeovirga sp. SR4, a novel species isolated from seawater.</title>
        <authorList>
            <person name="Wang X."/>
        </authorList>
    </citation>
    <scope>NUCLEOTIDE SEQUENCE [LARGE SCALE GENOMIC DNA]</scope>
    <source>
        <strain evidence="2 3">SR4</strain>
    </source>
</reference>
<feature type="signal peptide" evidence="1">
    <location>
        <begin position="1"/>
        <end position="21"/>
    </location>
</feature>
<name>A0A7X8SKD7_9BACT</name>
<dbReference type="InterPro" id="IPR017853">
    <property type="entry name" value="GH"/>
</dbReference>
<dbReference type="AlphaFoldDB" id="A0A7X8SKD7"/>
<dbReference type="Proteomes" id="UP000585050">
    <property type="component" value="Unassembled WGS sequence"/>
</dbReference>
<comment type="caution">
    <text evidence="2">The sequence shown here is derived from an EMBL/GenBank/DDBJ whole genome shotgun (WGS) entry which is preliminary data.</text>
</comment>
<feature type="chain" id="PRO_5030905362" description="Glycoside hydrolase family 5 domain-containing protein" evidence="1">
    <location>
        <begin position="22"/>
        <end position="409"/>
    </location>
</feature>
<keyword evidence="1" id="KW-0732">Signal</keyword>
<organism evidence="2 3">
    <name type="scientific">Flammeovirga agarivorans</name>
    <dbReference type="NCBI Taxonomy" id="2726742"/>
    <lineage>
        <taxon>Bacteria</taxon>
        <taxon>Pseudomonadati</taxon>
        <taxon>Bacteroidota</taxon>
        <taxon>Cytophagia</taxon>
        <taxon>Cytophagales</taxon>
        <taxon>Flammeovirgaceae</taxon>
        <taxon>Flammeovirga</taxon>
    </lineage>
</organism>
<dbReference type="SUPFAM" id="SSF51445">
    <property type="entry name" value="(Trans)glycosidases"/>
    <property type="match status" value="1"/>
</dbReference>
<gene>
    <name evidence="2" type="ORF">HGP29_11070</name>
</gene>
<accession>A0A7X8SKD7</accession>
<sequence length="409" mass="48033">MKELKKLWISMFVFFPFLVMAQTSTVKVEVPTPEPLENYNFVLGTQGIGGKYKFTKDSYLVEQAKQIRGLGSNILKISVSKQYHKIYPDQFKDPNIKTTLDLVKIKQDFREVLDMDFKYIFMWVHTLTNAKWNDGITETEKKAFYNEMYDYTTYLLKRYNKSGKTFLIGNWEGDWLLHGMGNKKLVPSETKIAGMTEWFQIRQQAIDDAKRDTKHKNVEVYHYIEVNLALKGMKGEKCISESILPNVDVDFVSYSSYEISKRSQGYENVYKDVAPVMDYIESKLQPKEGLPFSRRVWIGEYGFKVVKGNFEEQAGRSKDVMLASIQMKLPFCLHWEMYNNEYEKNGESKDMSLISAEGEKKPIYFIHNDYFIQMNNYLKAYKKANKKYPTNDEFYTKAFDVLKTIEFNN</sequence>
<proteinExistence type="predicted"/>
<dbReference type="EMBL" id="JABAIL010000003">
    <property type="protein sequence ID" value="NLR91752.1"/>
    <property type="molecule type" value="Genomic_DNA"/>
</dbReference>
<evidence type="ECO:0000313" key="2">
    <source>
        <dbReference type="EMBL" id="NLR91752.1"/>
    </source>
</evidence>
<evidence type="ECO:0000256" key="1">
    <source>
        <dbReference type="SAM" id="SignalP"/>
    </source>
</evidence>
<dbReference type="RefSeq" id="WP_168882467.1">
    <property type="nucleotide sequence ID" value="NZ_JABAIL010000003.1"/>
</dbReference>
<protein>
    <recommendedName>
        <fullName evidence="4">Glycoside hydrolase family 5 domain-containing protein</fullName>
    </recommendedName>
</protein>
<evidence type="ECO:0000313" key="3">
    <source>
        <dbReference type="Proteomes" id="UP000585050"/>
    </source>
</evidence>
<keyword evidence="3" id="KW-1185">Reference proteome</keyword>
<evidence type="ECO:0008006" key="4">
    <source>
        <dbReference type="Google" id="ProtNLM"/>
    </source>
</evidence>